<dbReference type="PROSITE" id="PS50011">
    <property type="entry name" value="PROTEIN_KINASE_DOM"/>
    <property type="match status" value="1"/>
</dbReference>
<dbReference type="InterPro" id="IPR017441">
    <property type="entry name" value="Protein_kinase_ATP_BS"/>
</dbReference>
<dbReference type="PANTHER" id="PTHR48005:SF66">
    <property type="entry name" value="PROTEIN KINASE DOMAIN-CONTAINING PROTEIN"/>
    <property type="match status" value="1"/>
</dbReference>
<evidence type="ECO:0000259" key="12">
    <source>
        <dbReference type="PROSITE" id="PS50011"/>
    </source>
</evidence>
<keyword evidence="4" id="KW-0808">Transferase</keyword>
<dbReference type="InterPro" id="IPR001245">
    <property type="entry name" value="Ser-Thr/Tyr_kinase_cat_dom"/>
</dbReference>
<dbReference type="Gene3D" id="3.80.10.10">
    <property type="entry name" value="Ribonuclease Inhibitor"/>
    <property type="match status" value="1"/>
</dbReference>
<dbReference type="Gene3D" id="1.10.510.10">
    <property type="entry name" value="Transferase(Phosphotransferase) domain 1"/>
    <property type="match status" value="1"/>
</dbReference>
<evidence type="ECO:0000256" key="4">
    <source>
        <dbReference type="ARBA" id="ARBA00022679"/>
    </source>
</evidence>
<dbReference type="Pfam" id="PF13855">
    <property type="entry name" value="LRR_8"/>
    <property type="match status" value="1"/>
</dbReference>
<dbReference type="PROSITE" id="PS00107">
    <property type="entry name" value="PROTEIN_KINASE_ATP"/>
    <property type="match status" value="1"/>
</dbReference>
<dbReference type="InterPro" id="IPR032675">
    <property type="entry name" value="LRR_dom_sf"/>
</dbReference>
<gene>
    <name evidence="13" type="ORF">VII00023_07044</name>
</gene>
<comment type="caution">
    <text evidence="13">The sequence shown here is derived from an EMBL/GenBank/DDBJ whole genome shotgun (WGS) entry which is preliminary data.</text>
</comment>
<name>F9S3U8_9VIBR</name>
<keyword evidence="14" id="KW-1185">Reference proteome</keyword>
<keyword evidence="8 11" id="KW-0067">ATP-binding</keyword>
<reference evidence="13 14" key="1">
    <citation type="journal article" date="2012" name="Int. J. Syst. Evol. Microbiol.">
        <title>Vibrio caribbeanicus sp. nov., isolated from the marine sponge Scleritoderma cyanea.</title>
        <authorList>
            <person name="Hoffmann M."/>
            <person name="Monday S.R."/>
            <person name="Allard M.W."/>
            <person name="Strain E.A."/>
            <person name="Whittaker P."/>
            <person name="Naum M."/>
            <person name="McCarthy P.J."/>
            <person name="Lopez J.V."/>
            <person name="Fischer M."/>
            <person name="Brown E.W."/>
        </authorList>
    </citation>
    <scope>NUCLEOTIDE SEQUENCE [LARGE SCALE GENOMIC DNA]</scope>
    <source>
        <strain evidence="13 14">ATCC 700023</strain>
    </source>
</reference>
<dbReference type="Gene3D" id="3.30.200.20">
    <property type="entry name" value="Phosphorylase Kinase, domain 1"/>
    <property type="match status" value="1"/>
</dbReference>
<comment type="catalytic activity">
    <reaction evidence="10">
        <text>L-seryl-[protein] + ATP = O-phospho-L-seryl-[protein] + ADP + H(+)</text>
        <dbReference type="Rhea" id="RHEA:17989"/>
        <dbReference type="Rhea" id="RHEA-COMP:9863"/>
        <dbReference type="Rhea" id="RHEA-COMP:11604"/>
        <dbReference type="ChEBI" id="CHEBI:15378"/>
        <dbReference type="ChEBI" id="CHEBI:29999"/>
        <dbReference type="ChEBI" id="CHEBI:30616"/>
        <dbReference type="ChEBI" id="CHEBI:83421"/>
        <dbReference type="ChEBI" id="CHEBI:456216"/>
        <dbReference type="EC" id="2.7.11.1"/>
    </reaction>
</comment>
<accession>F9S3U8</accession>
<dbReference type="EC" id="2.7.11.1" evidence="1"/>
<feature type="binding site" evidence="11">
    <location>
        <position position="162"/>
    </location>
    <ligand>
        <name>ATP</name>
        <dbReference type="ChEBI" id="CHEBI:30616"/>
    </ligand>
</feature>
<evidence type="ECO:0000256" key="6">
    <source>
        <dbReference type="ARBA" id="ARBA00022741"/>
    </source>
</evidence>
<keyword evidence="3" id="KW-0433">Leucine-rich repeat</keyword>
<evidence type="ECO:0000256" key="7">
    <source>
        <dbReference type="ARBA" id="ARBA00022777"/>
    </source>
</evidence>
<dbReference type="GO" id="GO:0004674">
    <property type="term" value="F:protein serine/threonine kinase activity"/>
    <property type="evidence" value="ECO:0007669"/>
    <property type="project" value="UniProtKB-KW"/>
</dbReference>
<evidence type="ECO:0000313" key="13">
    <source>
        <dbReference type="EMBL" id="EGU37681.1"/>
    </source>
</evidence>
<evidence type="ECO:0000256" key="3">
    <source>
        <dbReference type="ARBA" id="ARBA00022614"/>
    </source>
</evidence>
<feature type="domain" description="Protein kinase" evidence="12">
    <location>
        <begin position="126"/>
        <end position="374"/>
    </location>
</feature>
<dbReference type="InterPro" id="IPR011009">
    <property type="entry name" value="Kinase-like_dom_sf"/>
</dbReference>
<keyword evidence="6 11" id="KW-0547">Nucleotide-binding</keyword>
<evidence type="ECO:0000256" key="9">
    <source>
        <dbReference type="ARBA" id="ARBA00047899"/>
    </source>
</evidence>
<dbReference type="InterPro" id="IPR051420">
    <property type="entry name" value="Ser_Thr_Kinases_DiverseReg"/>
</dbReference>
<keyword evidence="5" id="KW-0677">Repeat</keyword>
<proteinExistence type="predicted"/>
<comment type="catalytic activity">
    <reaction evidence="9">
        <text>L-threonyl-[protein] + ATP = O-phospho-L-threonyl-[protein] + ADP + H(+)</text>
        <dbReference type="Rhea" id="RHEA:46608"/>
        <dbReference type="Rhea" id="RHEA-COMP:11060"/>
        <dbReference type="Rhea" id="RHEA-COMP:11605"/>
        <dbReference type="ChEBI" id="CHEBI:15378"/>
        <dbReference type="ChEBI" id="CHEBI:30013"/>
        <dbReference type="ChEBI" id="CHEBI:30616"/>
        <dbReference type="ChEBI" id="CHEBI:61977"/>
        <dbReference type="ChEBI" id="CHEBI:456216"/>
        <dbReference type="EC" id="2.7.11.1"/>
    </reaction>
</comment>
<evidence type="ECO:0000256" key="2">
    <source>
        <dbReference type="ARBA" id="ARBA00022527"/>
    </source>
</evidence>
<evidence type="ECO:0000256" key="10">
    <source>
        <dbReference type="ARBA" id="ARBA00048679"/>
    </source>
</evidence>
<dbReference type="PANTHER" id="PTHR48005">
    <property type="entry name" value="LEUCINE RICH REPEAT KINASE 2"/>
    <property type="match status" value="1"/>
</dbReference>
<dbReference type="GO" id="GO:0005524">
    <property type="term" value="F:ATP binding"/>
    <property type="evidence" value="ECO:0007669"/>
    <property type="project" value="UniProtKB-UniRule"/>
</dbReference>
<dbReference type="SUPFAM" id="SSF52075">
    <property type="entry name" value="Outer arm dynein light chain 1"/>
    <property type="match status" value="1"/>
</dbReference>
<keyword evidence="7 13" id="KW-0418">Kinase</keyword>
<evidence type="ECO:0000256" key="5">
    <source>
        <dbReference type="ARBA" id="ARBA00022737"/>
    </source>
</evidence>
<sequence length="374" mass="41579">MISFKSNKLQHFPAQTLPDRTRWLILTDNQLTQLPDDMGRLYRLQKLALAGNKLTSLPASMANCQRLELARLSANAFVDLPNWLFGLPKLSWLAIDGNPLNTQAGEFSVKASHLTTSIPLIKLEDIALEEVIGQGASGIIYRAKWRKQPHQLAGSGEQIAVKIFKGEVTSDGYPSNELENCLQAGHHDNLIKVIGQINQADGLGLVMELIPNQYANLGLPPSLKTCTRDTFHIDAKHNLTTILLMLQQMASGLTHLHHQHVSHGDIYAHNTMYNPDAAILFGDFGAATDLNKLPSQQREAMQRIEVRAFGCLMEDLLEHCCHFSAQELDQIYQATKENLVALKGDCLQKNLALRPQFSAINQQLQQLISQLDIG</sequence>
<evidence type="ECO:0000256" key="8">
    <source>
        <dbReference type="ARBA" id="ARBA00022840"/>
    </source>
</evidence>
<evidence type="ECO:0000256" key="1">
    <source>
        <dbReference type="ARBA" id="ARBA00012513"/>
    </source>
</evidence>
<dbReference type="Proteomes" id="UP000004605">
    <property type="component" value="Unassembled WGS sequence"/>
</dbReference>
<keyword evidence="2 13" id="KW-0723">Serine/threonine-protein kinase</keyword>
<evidence type="ECO:0000256" key="11">
    <source>
        <dbReference type="PROSITE-ProRule" id="PRU10141"/>
    </source>
</evidence>
<evidence type="ECO:0000313" key="14">
    <source>
        <dbReference type="Proteomes" id="UP000004605"/>
    </source>
</evidence>
<protein>
    <recommendedName>
        <fullName evidence="1">non-specific serine/threonine protein kinase</fullName>
        <ecNumber evidence="1">2.7.11.1</ecNumber>
    </recommendedName>
</protein>
<dbReference type="InterPro" id="IPR000719">
    <property type="entry name" value="Prot_kinase_dom"/>
</dbReference>
<organism evidence="13 14">
    <name type="scientific">Vibrio ichthyoenteri ATCC 700023</name>
    <dbReference type="NCBI Taxonomy" id="870968"/>
    <lineage>
        <taxon>Bacteria</taxon>
        <taxon>Pseudomonadati</taxon>
        <taxon>Pseudomonadota</taxon>
        <taxon>Gammaproteobacteria</taxon>
        <taxon>Vibrionales</taxon>
        <taxon>Vibrionaceae</taxon>
        <taxon>Vibrio</taxon>
    </lineage>
</organism>
<dbReference type="Pfam" id="PF07714">
    <property type="entry name" value="PK_Tyr_Ser-Thr"/>
    <property type="match status" value="1"/>
</dbReference>
<dbReference type="EMBL" id="AFWF01000188">
    <property type="protein sequence ID" value="EGU37681.1"/>
    <property type="molecule type" value="Genomic_DNA"/>
</dbReference>
<dbReference type="SUPFAM" id="SSF56112">
    <property type="entry name" value="Protein kinase-like (PK-like)"/>
    <property type="match status" value="1"/>
</dbReference>
<dbReference type="InterPro" id="IPR001611">
    <property type="entry name" value="Leu-rich_rpt"/>
</dbReference>
<dbReference type="AlphaFoldDB" id="F9S3U8"/>